<evidence type="ECO:0000313" key="3">
    <source>
        <dbReference type="Proteomes" id="UP001209878"/>
    </source>
</evidence>
<sequence length="139" mass="15123">MNYNDYYTRQVGGALPFFVGAKVQRGHGLGSLLGGLLRSAAPLIRRGAVAVGKRALRTGMQIADDVMTEQNIKQAAKRRVTDAGKDLLRSLATAAGPPGVRTQSKKRQRRPIKRAATTLPTSVVKRRRKGQTPRDIFDG</sequence>
<reference evidence="2" key="1">
    <citation type="journal article" date="2023" name="Mol. Biol. Evol.">
        <title>Third-Generation Sequencing Reveals the Adaptive Role of the Epigenome in Three Deep-Sea Polychaetes.</title>
        <authorList>
            <person name="Perez M."/>
            <person name="Aroh O."/>
            <person name="Sun Y."/>
            <person name="Lan Y."/>
            <person name="Juniper S.K."/>
            <person name="Young C.R."/>
            <person name="Angers B."/>
            <person name="Qian P.Y."/>
        </authorList>
    </citation>
    <scope>NUCLEOTIDE SEQUENCE</scope>
    <source>
        <strain evidence="2">R07B-5</strain>
    </source>
</reference>
<name>A0AAD9KH23_RIDPI</name>
<protein>
    <submittedName>
        <fullName evidence="2">Uncharacterized protein</fullName>
    </submittedName>
</protein>
<keyword evidence="3" id="KW-1185">Reference proteome</keyword>
<dbReference type="AlphaFoldDB" id="A0AAD9KH23"/>
<dbReference type="Proteomes" id="UP001209878">
    <property type="component" value="Unassembled WGS sequence"/>
</dbReference>
<gene>
    <name evidence="2" type="ORF">NP493_1059g00013</name>
</gene>
<evidence type="ECO:0000256" key="1">
    <source>
        <dbReference type="SAM" id="MobiDB-lite"/>
    </source>
</evidence>
<proteinExistence type="predicted"/>
<comment type="caution">
    <text evidence="2">The sequence shown here is derived from an EMBL/GenBank/DDBJ whole genome shotgun (WGS) entry which is preliminary data.</text>
</comment>
<organism evidence="2 3">
    <name type="scientific">Ridgeia piscesae</name>
    <name type="common">Tubeworm</name>
    <dbReference type="NCBI Taxonomy" id="27915"/>
    <lineage>
        <taxon>Eukaryota</taxon>
        <taxon>Metazoa</taxon>
        <taxon>Spiralia</taxon>
        <taxon>Lophotrochozoa</taxon>
        <taxon>Annelida</taxon>
        <taxon>Polychaeta</taxon>
        <taxon>Sedentaria</taxon>
        <taxon>Canalipalpata</taxon>
        <taxon>Sabellida</taxon>
        <taxon>Siboglinidae</taxon>
        <taxon>Ridgeia</taxon>
    </lineage>
</organism>
<accession>A0AAD9KH23</accession>
<feature type="compositionally biased region" description="Basic residues" evidence="1">
    <location>
        <begin position="103"/>
        <end position="113"/>
    </location>
</feature>
<evidence type="ECO:0000313" key="2">
    <source>
        <dbReference type="EMBL" id="KAK2171498.1"/>
    </source>
</evidence>
<feature type="region of interest" description="Disordered" evidence="1">
    <location>
        <begin position="91"/>
        <end position="139"/>
    </location>
</feature>
<dbReference type="EMBL" id="JAODUO010001057">
    <property type="protein sequence ID" value="KAK2171498.1"/>
    <property type="molecule type" value="Genomic_DNA"/>
</dbReference>